<gene>
    <name evidence="2" type="ORF">I553_0789</name>
</gene>
<comment type="caution">
    <text evidence="2">The sequence shown here is derived from an EMBL/GenBank/DDBJ whole genome shotgun (WGS) entry which is preliminary data.</text>
</comment>
<organism evidence="2">
    <name type="scientific">Mycobacterium xenopi 4042</name>
    <dbReference type="NCBI Taxonomy" id="1299334"/>
    <lineage>
        <taxon>Bacteria</taxon>
        <taxon>Bacillati</taxon>
        <taxon>Actinomycetota</taxon>
        <taxon>Actinomycetes</taxon>
        <taxon>Mycobacteriales</taxon>
        <taxon>Mycobacteriaceae</taxon>
        <taxon>Mycobacterium</taxon>
    </lineage>
</organism>
<dbReference type="EMBL" id="JAOB01000093">
    <property type="protein sequence ID" value="EUA06886.1"/>
    <property type="molecule type" value="Genomic_DNA"/>
</dbReference>
<sequence length="62" mass="6711">MPVSTPSRPTREPRSVCPPHARAATPHPGAAHAFLLRVRSWPGGDDRILAECAPHGPPVIWE</sequence>
<proteinExistence type="predicted"/>
<evidence type="ECO:0000256" key="1">
    <source>
        <dbReference type="SAM" id="MobiDB-lite"/>
    </source>
</evidence>
<dbReference type="AlphaFoldDB" id="X7YJA6"/>
<name>X7YJA6_MYCXE</name>
<accession>X7YJA6</accession>
<reference evidence="2" key="1">
    <citation type="submission" date="2014-01" db="EMBL/GenBank/DDBJ databases">
        <authorList>
            <person name="Brown-Elliot B."/>
            <person name="Wallace R."/>
            <person name="Lenaerts A."/>
            <person name="Ordway D."/>
            <person name="DeGroote M.A."/>
            <person name="Parker T."/>
            <person name="Sizemore C."/>
            <person name="Tallon L.J."/>
            <person name="Sadzewicz L.K."/>
            <person name="Sengamalay N."/>
            <person name="Fraser C.M."/>
            <person name="Hine E."/>
            <person name="Shefchek K.A."/>
            <person name="Das S.P."/>
            <person name="Tettelin H."/>
        </authorList>
    </citation>
    <scope>NUCLEOTIDE SEQUENCE [LARGE SCALE GENOMIC DNA]</scope>
    <source>
        <strain evidence="2">4042</strain>
    </source>
</reference>
<feature type="region of interest" description="Disordered" evidence="1">
    <location>
        <begin position="1"/>
        <end position="26"/>
    </location>
</feature>
<evidence type="ECO:0000313" key="2">
    <source>
        <dbReference type="EMBL" id="EUA06886.1"/>
    </source>
</evidence>
<protein>
    <submittedName>
        <fullName evidence="2">Uncharacterized protein</fullName>
    </submittedName>
</protein>